<evidence type="ECO:0000256" key="1">
    <source>
        <dbReference type="SAM" id="MobiDB-lite"/>
    </source>
</evidence>
<dbReference type="Pfam" id="PF03525">
    <property type="entry name" value="Meiotic_rec114"/>
    <property type="match status" value="1"/>
</dbReference>
<feature type="region of interest" description="Disordered" evidence="1">
    <location>
        <begin position="160"/>
        <end position="181"/>
    </location>
</feature>
<dbReference type="EMBL" id="AMGV01000019">
    <property type="protein sequence ID" value="KEF52206.1"/>
    <property type="molecule type" value="Genomic_DNA"/>
</dbReference>
<feature type="compositionally biased region" description="Polar residues" evidence="1">
    <location>
        <begin position="350"/>
        <end position="367"/>
    </location>
</feature>
<dbReference type="VEuPathDB" id="FungiDB:A1O9_11833"/>
<dbReference type="RefSeq" id="XP_013254796.1">
    <property type="nucleotide sequence ID" value="XM_013399342.1"/>
</dbReference>
<dbReference type="Proteomes" id="UP000027920">
    <property type="component" value="Unassembled WGS sequence"/>
</dbReference>
<dbReference type="HOGENOM" id="CLU_028413_0_0_1"/>
<dbReference type="STRING" id="1182545.A0A072NX96"/>
<dbReference type="GeneID" id="25286729"/>
<feature type="compositionally biased region" description="Basic and acidic residues" evidence="1">
    <location>
        <begin position="433"/>
        <end position="444"/>
    </location>
</feature>
<sequence length="653" mass="71111">MPSQPLSTFSSSLPSSLCLPLTKFSYATVSNENIVPIPWIHLSSKNSLFALFDTSPTLLDNGQVEDRQKLKVLRDPEIMEEIDLYVLAKEAHRSMNTAPTSLLDAQVPQVTIIVKVPNIAIKYPMPNGQIRRFQMRFATNEHYYDAMKSLSRADVPTVEAGSFPATKQPPAQNQPSNILPDDSASQIGVPNTKCGTRSYANRAPLASEMNPGPHPPLISTLSSAPTVHNMPPPNFRSNDHSVGQLPTIQNTRNPISGNHSNLSSTTGTTLVPTISALSYRADGTLGYIGMMPHSGTNHAVSGQTGTDRYDIPRPSTTHSADQKASLLLPPRRELPFPTQKPSSAVKPPNEVTTTATGMTEPRSNSSRDWAIENPGMSGGPDQDLTPSIPAAKSKRAAAKTATKTPAKKPRVAPTRKKPAAKKPAKNNTTISSIDEHLQRPELGRMTRSRSILTAQTSNQTMNQQSKDPVGDSRSASIPAQASRVRDRNKHDVDFANRKLVVQDLEIQGTPKDVGHAFPCTPADQIIQTHTPRPAAVAADPVSPSKQVHRHEEQAQTIPARSFSIDHQSTPDRAPTVVHTSDAEKNELAHGSPFANSDASLRAWATLPPEIRNPALRDFVCQSIMQPSFVDLCKALENVWETTLLEPRLRNRNT</sequence>
<accession>A0A072NX96</accession>
<feature type="compositionally biased region" description="Polar residues" evidence="1">
    <location>
        <begin position="169"/>
        <end position="181"/>
    </location>
</feature>
<dbReference type="InterPro" id="IPR004354">
    <property type="entry name" value="Meiotic_Rec114"/>
</dbReference>
<reference evidence="2 3" key="1">
    <citation type="submission" date="2013-03" db="EMBL/GenBank/DDBJ databases">
        <title>The Genome Sequence of Exophiala aquamarina CBS 119918.</title>
        <authorList>
            <consortium name="The Broad Institute Genomics Platform"/>
            <person name="Cuomo C."/>
            <person name="de Hoog S."/>
            <person name="Gorbushina A."/>
            <person name="Walker B."/>
            <person name="Young S.K."/>
            <person name="Zeng Q."/>
            <person name="Gargeya S."/>
            <person name="Fitzgerald M."/>
            <person name="Haas B."/>
            <person name="Abouelleil A."/>
            <person name="Allen A.W."/>
            <person name="Alvarado L."/>
            <person name="Arachchi H.M."/>
            <person name="Berlin A.M."/>
            <person name="Chapman S.B."/>
            <person name="Gainer-Dewar J."/>
            <person name="Goldberg J."/>
            <person name="Griggs A."/>
            <person name="Gujja S."/>
            <person name="Hansen M."/>
            <person name="Howarth C."/>
            <person name="Imamovic A."/>
            <person name="Ireland A."/>
            <person name="Larimer J."/>
            <person name="McCowan C."/>
            <person name="Murphy C."/>
            <person name="Pearson M."/>
            <person name="Poon T.W."/>
            <person name="Priest M."/>
            <person name="Roberts A."/>
            <person name="Saif S."/>
            <person name="Shea T."/>
            <person name="Sisk P."/>
            <person name="Sykes S."/>
            <person name="Wortman J."/>
            <person name="Nusbaum C."/>
            <person name="Birren B."/>
        </authorList>
    </citation>
    <scope>NUCLEOTIDE SEQUENCE [LARGE SCALE GENOMIC DNA]</scope>
    <source>
        <strain evidence="2 3">CBS 119918</strain>
    </source>
</reference>
<keyword evidence="3" id="KW-1185">Reference proteome</keyword>
<gene>
    <name evidence="2" type="ORF">A1O9_11833</name>
</gene>
<dbReference type="GO" id="GO:0007131">
    <property type="term" value="P:reciprocal meiotic recombination"/>
    <property type="evidence" value="ECO:0007669"/>
    <property type="project" value="InterPro"/>
</dbReference>
<feature type="compositionally biased region" description="Polar residues" evidence="1">
    <location>
        <begin position="448"/>
        <end position="466"/>
    </location>
</feature>
<name>A0A072NX96_9EURO</name>
<dbReference type="OrthoDB" id="5360255at2759"/>
<proteinExistence type="predicted"/>
<evidence type="ECO:0000313" key="3">
    <source>
        <dbReference type="Proteomes" id="UP000027920"/>
    </source>
</evidence>
<dbReference type="AlphaFoldDB" id="A0A072NX96"/>
<evidence type="ECO:0000313" key="2">
    <source>
        <dbReference type="EMBL" id="KEF52206.1"/>
    </source>
</evidence>
<protein>
    <submittedName>
        <fullName evidence="2">Uncharacterized protein</fullName>
    </submittedName>
</protein>
<feature type="compositionally biased region" description="Basic residues" evidence="1">
    <location>
        <begin position="405"/>
        <end position="424"/>
    </location>
</feature>
<organism evidence="2 3">
    <name type="scientific">Exophiala aquamarina CBS 119918</name>
    <dbReference type="NCBI Taxonomy" id="1182545"/>
    <lineage>
        <taxon>Eukaryota</taxon>
        <taxon>Fungi</taxon>
        <taxon>Dikarya</taxon>
        <taxon>Ascomycota</taxon>
        <taxon>Pezizomycotina</taxon>
        <taxon>Eurotiomycetes</taxon>
        <taxon>Chaetothyriomycetidae</taxon>
        <taxon>Chaetothyriales</taxon>
        <taxon>Herpotrichiellaceae</taxon>
        <taxon>Exophiala</taxon>
    </lineage>
</organism>
<feature type="region of interest" description="Disordered" evidence="1">
    <location>
        <begin position="311"/>
        <end position="490"/>
    </location>
</feature>
<comment type="caution">
    <text evidence="2">The sequence shown here is derived from an EMBL/GenBank/DDBJ whole genome shotgun (WGS) entry which is preliminary data.</text>
</comment>